<keyword evidence="5" id="KW-1185">Reference proteome</keyword>
<evidence type="ECO:0000256" key="3">
    <source>
        <dbReference type="SAM" id="Coils"/>
    </source>
</evidence>
<comment type="similarity">
    <text evidence="1">Belongs to the OPA3 family.</text>
</comment>
<dbReference type="OrthoDB" id="2129069at2759"/>
<evidence type="ECO:0000313" key="5">
    <source>
        <dbReference type="Proteomes" id="UP001151582"/>
    </source>
</evidence>
<dbReference type="PANTHER" id="PTHR12499">
    <property type="entry name" value="OPTIC ATROPHY 3 PROTEIN OPA3"/>
    <property type="match status" value="1"/>
</dbReference>
<dbReference type="AlphaFoldDB" id="A0A9W8EB11"/>
<dbReference type="PANTHER" id="PTHR12499:SF0">
    <property type="entry name" value="OPTIC ATROPHY 3 PROTEIN"/>
    <property type="match status" value="1"/>
</dbReference>
<evidence type="ECO:0000256" key="2">
    <source>
        <dbReference type="ARBA" id="ARBA00023054"/>
    </source>
</evidence>
<keyword evidence="2 3" id="KW-0175">Coiled coil</keyword>
<sequence length="182" mass="21040">MSSFKVVSLLIRTISKPIANSIKSQAKDHQRFRKICIGIAQTGHRMEMNLKMRFLGYHKEHIRPLNDKKAVEAGANFLSEAILFSVAGTIILFENFRSRTAARDRRSLVNDTLAKLEVDNHQLMQSLQRYQELNHDLESRVNELQQDVTTIRDVLNRHLEKDIARLHQEATKSAQNHTRQAE</sequence>
<organism evidence="4 5">
    <name type="scientific">Dimargaris verticillata</name>
    <dbReference type="NCBI Taxonomy" id="2761393"/>
    <lineage>
        <taxon>Eukaryota</taxon>
        <taxon>Fungi</taxon>
        <taxon>Fungi incertae sedis</taxon>
        <taxon>Zoopagomycota</taxon>
        <taxon>Kickxellomycotina</taxon>
        <taxon>Dimargaritomycetes</taxon>
        <taxon>Dimargaritales</taxon>
        <taxon>Dimargaritaceae</taxon>
        <taxon>Dimargaris</taxon>
    </lineage>
</organism>
<evidence type="ECO:0000313" key="4">
    <source>
        <dbReference type="EMBL" id="KAJ1974834.1"/>
    </source>
</evidence>
<protein>
    <recommendedName>
        <fullName evidence="6">Optic atrophy 3 protein-domain-containing protein</fullName>
    </recommendedName>
</protein>
<dbReference type="EMBL" id="JANBQB010000600">
    <property type="protein sequence ID" value="KAJ1974834.1"/>
    <property type="molecule type" value="Genomic_DNA"/>
</dbReference>
<dbReference type="Pfam" id="PF07047">
    <property type="entry name" value="OPA3"/>
    <property type="match status" value="1"/>
</dbReference>
<dbReference type="Proteomes" id="UP001151582">
    <property type="component" value="Unassembled WGS sequence"/>
</dbReference>
<name>A0A9W8EB11_9FUNG</name>
<proteinExistence type="inferred from homology"/>
<comment type="caution">
    <text evidence="4">The sequence shown here is derived from an EMBL/GenBank/DDBJ whole genome shotgun (WGS) entry which is preliminary data.</text>
</comment>
<feature type="coiled-coil region" evidence="3">
    <location>
        <begin position="113"/>
        <end position="176"/>
    </location>
</feature>
<accession>A0A9W8EB11</accession>
<dbReference type="InterPro" id="IPR010754">
    <property type="entry name" value="OPA3-like"/>
</dbReference>
<evidence type="ECO:0000256" key="1">
    <source>
        <dbReference type="ARBA" id="ARBA00007584"/>
    </source>
</evidence>
<reference evidence="4" key="1">
    <citation type="submission" date="2022-07" db="EMBL/GenBank/DDBJ databases">
        <title>Phylogenomic reconstructions and comparative analyses of Kickxellomycotina fungi.</title>
        <authorList>
            <person name="Reynolds N.K."/>
            <person name="Stajich J.E."/>
            <person name="Barry K."/>
            <person name="Grigoriev I.V."/>
            <person name="Crous P."/>
            <person name="Smith M.E."/>
        </authorList>
    </citation>
    <scope>NUCLEOTIDE SEQUENCE</scope>
    <source>
        <strain evidence="4">RSA 567</strain>
    </source>
</reference>
<dbReference type="GO" id="GO:0019216">
    <property type="term" value="P:regulation of lipid metabolic process"/>
    <property type="evidence" value="ECO:0007669"/>
    <property type="project" value="TreeGrafter"/>
</dbReference>
<dbReference type="GO" id="GO:0005739">
    <property type="term" value="C:mitochondrion"/>
    <property type="evidence" value="ECO:0007669"/>
    <property type="project" value="TreeGrafter"/>
</dbReference>
<gene>
    <name evidence="4" type="ORF">H4R34_004568</name>
</gene>
<evidence type="ECO:0008006" key="6">
    <source>
        <dbReference type="Google" id="ProtNLM"/>
    </source>
</evidence>